<sequence>MRRWVRYEAPIMVCVDFGDDGYTGKVVTVALGDDHDDVRLARDHRGHFLVYDDTMEPVSSGEQQAIRAITIAEYREWPERLDWEEGPDVLRYPDLYGPAEAADDQDEGDDLEPLDLHERGAVH</sequence>
<dbReference type="Proteomes" id="UP000198251">
    <property type="component" value="Chromosome I"/>
</dbReference>
<accession>A0A1C5G9N0</accession>
<protein>
    <submittedName>
        <fullName evidence="2">Uncharacterized protein</fullName>
    </submittedName>
</protein>
<proteinExistence type="predicted"/>
<gene>
    <name evidence="2" type="ORF">GA0070610_2716</name>
</gene>
<feature type="compositionally biased region" description="Acidic residues" evidence="1">
    <location>
        <begin position="101"/>
        <end position="113"/>
    </location>
</feature>
<feature type="region of interest" description="Disordered" evidence="1">
    <location>
        <begin position="92"/>
        <end position="123"/>
    </location>
</feature>
<dbReference type="AlphaFoldDB" id="A0A1C5G9N0"/>
<keyword evidence="3" id="KW-1185">Reference proteome</keyword>
<name>A0A1C5G9N0_MICEH</name>
<dbReference type="GeneID" id="95802512"/>
<evidence type="ECO:0000313" key="3">
    <source>
        <dbReference type="Proteomes" id="UP000198251"/>
    </source>
</evidence>
<evidence type="ECO:0000256" key="1">
    <source>
        <dbReference type="SAM" id="MobiDB-lite"/>
    </source>
</evidence>
<dbReference type="EMBL" id="LT607733">
    <property type="protein sequence ID" value="SCG16451.1"/>
    <property type="molecule type" value="Genomic_DNA"/>
</dbReference>
<reference evidence="2 3" key="1">
    <citation type="submission" date="2016-06" db="EMBL/GenBank/DDBJ databases">
        <authorList>
            <person name="Kjaerup R.B."/>
            <person name="Dalgaard T.S."/>
            <person name="Juul-Madsen H.R."/>
        </authorList>
    </citation>
    <scope>NUCLEOTIDE SEQUENCE [LARGE SCALE GENOMIC DNA]</scope>
    <source>
        <strain evidence="2 3">DSM 43913</strain>
    </source>
</reference>
<evidence type="ECO:0000313" key="2">
    <source>
        <dbReference type="EMBL" id="SCG16451.1"/>
    </source>
</evidence>
<dbReference type="RefSeq" id="WP_089000349.1">
    <property type="nucleotide sequence ID" value="NZ_JBFAAC010000012.1"/>
</dbReference>
<organism evidence="2 3">
    <name type="scientific">Micromonospora echinofusca</name>
    <dbReference type="NCBI Taxonomy" id="47858"/>
    <lineage>
        <taxon>Bacteria</taxon>
        <taxon>Bacillati</taxon>
        <taxon>Actinomycetota</taxon>
        <taxon>Actinomycetes</taxon>
        <taxon>Micromonosporales</taxon>
        <taxon>Micromonosporaceae</taxon>
        <taxon>Micromonospora</taxon>
    </lineage>
</organism>
<feature type="compositionally biased region" description="Basic and acidic residues" evidence="1">
    <location>
        <begin position="114"/>
        <end position="123"/>
    </location>
</feature>